<organism evidence="8 9">
    <name type="scientific">Micromonospora auratinigra</name>
    <dbReference type="NCBI Taxonomy" id="261654"/>
    <lineage>
        <taxon>Bacteria</taxon>
        <taxon>Bacillati</taxon>
        <taxon>Actinomycetota</taxon>
        <taxon>Actinomycetes</taxon>
        <taxon>Micromonosporales</taxon>
        <taxon>Micromonosporaceae</taxon>
        <taxon>Micromonospora</taxon>
    </lineage>
</organism>
<comment type="similarity">
    <text evidence="2">Belongs to the UbiA prenyltransferase family.</text>
</comment>
<dbReference type="PANTHER" id="PTHR43009:SF7">
    <property type="entry name" value="HOMOGENTISATE GERANYLGERANYLTRANSFERASE, CHLOROPLASTIC"/>
    <property type="match status" value="1"/>
</dbReference>
<feature type="transmembrane region" description="Helical" evidence="7">
    <location>
        <begin position="254"/>
        <end position="274"/>
    </location>
</feature>
<sequence>MATTHTTTPGVRAVRLTQLPATLMLCIREARIAVQVIFLGRFLCGAALSSTGLRVPTGRLALGGLVWAAAILYVYLLNGVTDVAEDRVNRSARPIASGRLKVTEAAQIADGSALLALLGSLALGWWMIALTALVLALGYAYSVPPLALKRWSAAAGLVTLVAGLITYAAGAVAADGRPGTALLVLAAAMSAWMALVGAQAKDLSDIDGDRAAGRRTVAVRRGEQWARRMVAGNALGVGGGFLVVALAVAPPLRWPAAVVLAGAVVLAACVLGGHSRGSRQRRRRPYRIFMVTQYAAHAAVVAGLLVG</sequence>
<dbReference type="GO" id="GO:0016020">
    <property type="term" value="C:membrane"/>
    <property type="evidence" value="ECO:0007669"/>
    <property type="project" value="UniProtKB-SubCell"/>
</dbReference>
<dbReference type="GO" id="GO:0016765">
    <property type="term" value="F:transferase activity, transferring alkyl or aryl (other than methyl) groups"/>
    <property type="evidence" value="ECO:0007669"/>
    <property type="project" value="InterPro"/>
</dbReference>
<feature type="transmembrane region" description="Helical" evidence="7">
    <location>
        <begin position="32"/>
        <end position="53"/>
    </location>
</feature>
<gene>
    <name evidence="8" type="ORF">GA0070611_2120</name>
</gene>
<evidence type="ECO:0000313" key="9">
    <source>
        <dbReference type="Proteomes" id="UP000199385"/>
    </source>
</evidence>
<accession>A0A1A8ZG83</accession>
<name>A0A1A8ZG83_9ACTN</name>
<evidence type="ECO:0000256" key="3">
    <source>
        <dbReference type="ARBA" id="ARBA00022679"/>
    </source>
</evidence>
<dbReference type="InterPro" id="IPR044878">
    <property type="entry name" value="UbiA_sf"/>
</dbReference>
<dbReference type="Proteomes" id="UP000199385">
    <property type="component" value="Chromosome I"/>
</dbReference>
<evidence type="ECO:0000256" key="2">
    <source>
        <dbReference type="ARBA" id="ARBA00005985"/>
    </source>
</evidence>
<evidence type="ECO:0000256" key="5">
    <source>
        <dbReference type="ARBA" id="ARBA00022989"/>
    </source>
</evidence>
<dbReference type="AlphaFoldDB" id="A0A1A8ZG83"/>
<dbReference type="CDD" id="cd13956">
    <property type="entry name" value="PT_UbiA"/>
    <property type="match status" value="1"/>
</dbReference>
<evidence type="ECO:0000256" key="7">
    <source>
        <dbReference type="SAM" id="Phobius"/>
    </source>
</evidence>
<dbReference type="EMBL" id="LT594323">
    <property type="protein sequence ID" value="SBT42877.1"/>
    <property type="molecule type" value="Genomic_DNA"/>
</dbReference>
<dbReference type="STRING" id="261654.GA0070611_2120"/>
<keyword evidence="3" id="KW-0808">Transferase</keyword>
<dbReference type="OrthoDB" id="4545177at2"/>
<evidence type="ECO:0000256" key="4">
    <source>
        <dbReference type="ARBA" id="ARBA00022692"/>
    </source>
</evidence>
<dbReference type="InterPro" id="IPR000537">
    <property type="entry name" value="UbiA_prenyltransferase"/>
</dbReference>
<comment type="subcellular location">
    <subcellularLocation>
        <location evidence="1">Membrane</location>
        <topology evidence="1">Multi-pass membrane protein</topology>
    </subcellularLocation>
</comment>
<feature type="transmembrane region" description="Helical" evidence="7">
    <location>
        <begin position="286"/>
        <end position="306"/>
    </location>
</feature>
<keyword evidence="4 7" id="KW-0812">Transmembrane</keyword>
<feature type="transmembrane region" description="Helical" evidence="7">
    <location>
        <begin position="230"/>
        <end position="248"/>
    </location>
</feature>
<keyword evidence="6 7" id="KW-0472">Membrane</keyword>
<feature type="transmembrane region" description="Helical" evidence="7">
    <location>
        <begin position="123"/>
        <end position="141"/>
    </location>
</feature>
<dbReference type="PATRIC" id="fig|261654.4.peg.2157"/>
<feature type="transmembrane region" description="Helical" evidence="7">
    <location>
        <begin position="153"/>
        <end position="174"/>
    </location>
</feature>
<evidence type="ECO:0000256" key="6">
    <source>
        <dbReference type="ARBA" id="ARBA00023136"/>
    </source>
</evidence>
<reference evidence="9" key="1">
    <citation type="submission" date="2016-06" db="EMBL/GenBank/DDBJ databases">
        <authorList>
            <person name="Varghese N."/>
            <person name="Submissions Spin"/>
        </authorList>
    </citation>
    <scope>NUCLEOTIDE SEQUENCE [LARGE SCALE GENOMIC DNA]</scope>
    <source>
        <strain evidence="9">DSM 44815</strain>
    </source>
</reference>
<dbReference type="PANTHER" id="PTHR43009">
    <property type="entry name" value="HOMOGENTISATE SOLANESYLTRANSFERASE, CHLOROPLASTIC"/>
    <property type="match status" value="1"/>
</dbReference>
<feature type="transmembrane region" description="Helical" evidence="7">
    <location>
        <begin position="60"/>
        <end position="77"/>
    </location>
</feature>
<dbReference type="Pfam" id="PF01040">
    <property type="entry name" value="UbiA"/>
    <property type="match status" value="1"/>
</dbReference>
<proteinExistence type="inferred from homology"/>
<keyword evidence="5 7" id="KW-1133">Transmembrane helix</keyword>
<evidence type="ECO:0000313" key="8">
    <source>
        <dbReference type="EMBL" id="SBT42877.1"/>
    </source>
</evidence>
<protein>
    <submittedName>
        <fullName evidence="8">Chlorophyll synthase</fullName>
    </submittedName>
</protein>
<feature type="transmembrane region" description="Helical" evidence="7">
    <location>
        <begin position="180"/>
        <end position="200"/>
    </location>
</feature>
<dbReference type="Gene3D" id="1.10.357.140">
    <property type="entry name" value="UbiA prenyltransferase"/>
    <property type="match status" value="1"/>
</dbReference>
<evidence type="ECO:0000256" key="1">
    <source>
        <dbReference type="ARBA" id="ARBA00004141"/>
    </source>
</evidence>
<keyword evidence="9" id="KW-1185">Reference proteome</keyword>
<dbReference type="RefSeq" id="WP_091661673.1">
    <property type="nucleotide sequence ID" value="NZ_LT594323.1"/>
</dbReference>